<gene>
    <name evidence="1" type="ORF">ACFQL7_16625</name>
</gene>
<evidence type="ECO:0000313" key="1">
    <source>
        <dbReference type="EMBL" id="MFC7191264.1"/>
    </source>
</evidence>
<comment type="caution">
    <text evidence="1">The sequence shown here is derived from an EMBL/GenBank/DDBJ whole genome shotgun (WGS) entry which is preliminary data.</text>
</comment>
<proteinExistence type="predicted"/>
<dbReference type="RefSeq" id="WP_390206567.1">
    <property type="nucleotide sequence ID" value="NZ_JBHTAX010000001.1"/>
</dbReference>
<dbReference type="EMBL" id="JBHTAX010000001">
    <property type="protein sequence ID" value="MFC7191264.1"/>
    <property type="molecule type" value="Genomic_DNA"/>
</dbReference>
<accession>A0ABD5YPA3</accession>
<evidence type="ECO:0000313" key="2">
    <source>
        <dbReference type="Proteomes" id="UP001596417"/>
    </source>
</evidence>
<dbReference type="AlphaFoldDB" id="A0ABD5YPA3"/>
<name>A0ABD5YPA3_9EURY</name>
<sequence>MRTFLENSGYSDADVDKMYHAWFKSVTLQVSIWSYPYTTDDDW</sequence>
<protein>
    <submittedName>
        <fullName evidence="1">Uncharacterized protein</fullName>
    </submittedName>
</protein>
<dbReference type="Proteomes" id="UP001596417">
    <property type="component" value="Unassembled WGS sequence"/>
</dbReference>
<dbReference type="InterPro" id="IPR012292">
    <property type="entry name" value="Globin/Proto"/>
</dbReference>
<dbReference type="Gene3D" id="1.10.490.10">
    <property type="entry name" value="Globins"/>
    <property type="match status" value="1"/>
</dbReference>
<reference evidence="1 2" key="1">
    <citation type="journal article" date="2019" name="Int. J. Syst. Evol. Microbiol.">
        <title>The Global Catalogue of Microorganisms (GCM) 10K type strain sequencing project: providing services to taxonomists for standard genome sequencing and annotation.</title>
        <authorList>
            <consortium name="The Broad Institute Genomics Platform"/>
            <consortium name="The Broad Institute Genome Sequencing Center for Infectious Disease"/>
            <person name="Wu L."/>
            <person name="Ma J."/>
        </authorList>
    </citation>
    <scope>NUCLEOTIDE SEQUENCE [LARGE SCALE GENOMIC DNA]</scope>
    <source>
        <strain evidence="1 2">RDMS1</strain>
    </source>
</reference>
<keyword evidence="2" id="KW-1185">Reference proteome</keyword>
<organism evidence="1 2">
    <name type="scientific">Halocatena marina</name>
    <dbReference type="NCBI Taxonomy" id="2934937"/>
    <lineage>
        <taxon>Archaea</taxon>
        <taxon>Methanobacteriati</taxon>
        <taxon>Methanobacteriota</taxon>
        <taxon>Stenosarchaea group</taxon>
        <taxon>Halobacteria</taxon>
        <taxon>Halobacteriales</taxon>
        <taxon>Natronomonadaceae</taxon>
        <taxon>Halocatena</taxon>
    </lineage>
</organism>